<dbReference type="EMBL" id="LJGU01000137">
    <property type="protein sequence ID" value="OEU96539.1"/>
    <property type="molecule type" value="Genomic_DNA"/>
</dbReference>
<gene>
    <name evidence="3" type="ORF">AN216_19855</name>
</gene>
<dbReference type="PANTHER" id="PTHR30024:SF42">
    <property type="entry name" value="ALIPHATIC SULFONATES-BINDING PROTEIN-RELATED"/>
    <property type="match status" value="1"/>
</dbReference>
<reference evidence="3 4" key="1">
    <citation type="journal article" date="2016" name="Front. Microbiol.">
        <title>Comparative Genomics Analysis of Streptomyces Species Reveals Their Adaptation to the Marine Environment and Their Diversity at the Genomic Level.</title>
        <authorList>
            <person name="Tian X."/>
            <person name="Zhang Z."/>
            <person name="Yang T."/>
            <person name="Chen M."/>
            <person name="Li J."/>
            <person name="Chen F."/>
            <person name="Yang J."/>
            <person name="Li W."/>
            <person name="Zhang B."/>
            <person name="Zhang Z."/>
            <person name="Wu J."/>
            <person name="Zhang C."/>
            <person name="Long L."/>
            <person name="Xiao J."/>
        </authorList>
    </citation>
    <scope>NUCLEOTIDE SEQUENCE [LARGE SCALE GENOMIC DNA]</scope>
    <source>
        <strain evidence="3 4">SCSIO 02100</strain>
    </source>
</reference>
<keyword evidence="1" id="KW-0732">Signal</keyword>
<name>A0A1E7JY00_9ACTN</name>
<evidence type="ECO:0000256" key="1">
    <source>
        <dbReference type="SAM" id="SignalP"/>
    </source>
</evidence>
<keyword evidence="4" id="KW-1185">Reference proteome</keyword>
<dbReference type="AlphaFoldDB" id="A0A1E7JY00"/>
<evidence type="ECO:0000313" key="3">
    <source>
        <dbReference type="EMBL" id="OEU96539.1"/>
    </source>
</evidence>
<evidence type="ECO:0000259" key="2">
    <source>
        <dbReference type="Pfam" id="PF09084"/>
    </source>
</evidence>
<evidence type="ECO:0000313" key="4">
    <source>
        <dbReference type="Proteomes" id="UP000176101"/>
    </source>
</evidence>
<dbReference type="PATRIC" id="fig|1075402.3.peg.1449"/>
<dbReference type="OrthoDB" id="174578at2"/>
<protein>
    <recommendedName>
        <fullName evidence="2">SsuA/THI5-like domain-containing protein</fullName>
    </recommendedName>
</protein>
<accession>A0A1E7JY00</accession>
<dbReference type="Proteomes" id="UP000176101">
    <property type="component" value="Unassembled WGS sequence"/>
</dbReference>
<comment type="caution">
    <text evidence="3">The sequence shown here is derived from an EMBL/GenBank/DDBJ whole genome shotgun (WGS) entry which is preliminary data.</text>
</comment>
<dbReference type="InterPro" id="IPR015168">
    <property type="entry name" value="SsuA/THI5"/>
</dbReference>
<dbReference type="PANTHER" id="PTHR30024">
    <property type="entry name" value="ALIPHATIC SULFONATES-BINDING PROTEIN-RELATED"/>
    <property type="match status" value="1"/>
</dbReference>
<feature type="signal peptide" evidence="1">
    <location>
        <begin position="1"/>
        <end position="24"/>
    </location>
</feature>
<dbReference type="SUPFAM" id="SSF53850">
    <property type="entry name" value="Periplasmic binding protein-like II"/>
    <property type="match status" value="1"/>
</dbReference>
<proteinExistence type="predicted"/>
<sequence length="369" mass="38975">MNRTLKLSTALVAVLGLASVTACGAGSASDSGNGSSTVDFAIASAVLGPKEEVATYAVGKEQGFLKEANLKVSTSNADGSTAALQALASGSADITAADLGAVLAAREKGVPVKAVGGLVQHWPWRVAVPPGSDIKSAKDLKGSKIGVISLASGSAMYARAYVRNAGLDPEKDVDLLPVGVGAQAASSLKDGKVDALALYTQAYTTIENNGTEYRYLSNPGMFDGIRSITFAVREDAVDKKRDLLVRYLRASYQAMLFSAVAPKAAMRDGYAAFPQILAGKKAADRIEDDTRVFKSWMDTATPKEGKPADIRNWGAISDREWERTVDYTKESGQIKNDVTREDAWDGSLLREANDFDAKAVIAKARNAAE</sequence>
<dbReference type="Pfam" id="PF09084">
    <property type="entry name" value="NMT1"/>
    <property type="match status" value="1"/>
</dbReference>
<dbReference type="STRING" id="1075402.AN216_19855"/>
<feature type="domain" description="SsuA/THI5-like" evidence="2">
    <location>
        <begin position="53"/>
        <end position="265"/>
    </location>
</feature>
<dbReference type="Gene3D" id="3.40.190.10">
    <property type="entry name" value="Periplasmic binding protein-like II"/>
    <property type="match status" value="2"/>
</dbReference>
<dbReference type="RefSeq" id="WP_070198037.1">
    <property type="nucleotide sequence ID" value="NZ_LJGU01000137.1"/>
</dbReference>
<dbReference type="PROSITE" id="PS51257">
    <property type="entry name" value="PROKAR_LIPOPROTEIN"/>
    <property type="match status" value="1"/>
</dbReference>
<organism evidence="3 4">
    <name type="scientific">Streptomyces oceani</name>
    <dbReference type="NCBI Taxonomy" id="1075402"/>
    <lineage>
        <taxon>Bacteria</taxon>
        <taxon>Bacillati</taxon>
        <taxon>Actinomycetota</taxon>
        <taxon>Actinomycetes</taxon>
        <taxon>Kitasatosporales</taxon>
        <taxon>Streptomycetaceae</taxon>
        <taxon>Streptomyces</taxon>
    </lineage>
</organism>
<feature type="chain" id="PRO_5038567554" description="SsuA/THI5-like domain-containing protein" evidence="1">
    <location>
        <begin position="25"/>
        <end position="369"/>
    </location>
</feature>